<evidence type="ECO:0000313" key="5">
    <source>
        <dbReference type="EMBL" id="KAK4785404.1"/>
    </source>
</evidence>
<dbReference type="GO" id="GO:0046872">
    <property type="term" value="F:metal ion binding"/>
    <property type="evidence" value="ECO:0007669"/>
    <property type="project" value="UniProtKB-KW"/>
</dbReference>
<accession>A0AAN7QZ87</accession>
<dbReference type="InterPro" id="IPR006384">
    <property type="entry name" value="HAD_hydro_PyrdxlP_Pase-like"/>
</dbReference>
<dbReference type="SUPFAM" id="SSF56784">
    <property type="entry name" value="HAD-like"/>
    <property type="match status" value="1"/>
</dbReference>
<dbReference type="EMBL" id="JAXQNO010000013">
    <property type="protein sequence ID" value="KAK4785404.1"/>
    <property type="molecule type" value="Genomic_DNA"/>
</dbReference>
<reference evidence="5 6" key="1">
    <citation type="journal article" date="2023" name="Hortic Res">
        <title>Pangenome of water caltrop reveals structural variations and asymmetric subgenome divergence after allopolyploidization.</title>
        <authorList>
            <person name="Zhang X."/>
            <person name="Chen Y."/>
            <person name="Wang L."/>
            <person name="Yuan Y."/>
            <person name="Fang M."/>
            <person name="Shi L."/>
            <person name="Lu R."/>
            <person name="Comes H.P."/>
            <person name="Ma Y."/>
            <person name="Chen Y."/>
            <person name="Huang G."/>
            <person name="Zhou Y."/>
            <person name="Zheng Z."/>
            <person name="Qiu Y."/>
        </authorList>
    </citation>
    <scope>NUCLEOTIDE SEQUENCE [LARGE SCALE GENOMIC DNA]</scope>
    <source>
        <strain evidence="5">F231</strain>
    </source>
</reference>
<dbReference type="InterPro" id="IPR036412">
    <property type="entry name" value="HAD-like_sf"/>
</dbReference>
<keyword evidence="3" id="KW-0378">Hydrolase</keyword>
<organism evidence="5 6">
    <name type="scientific">Trapa natans</name>
    <name type="common">Water chestnut</name>
    <dbReference type="NCBI Taxonomy" id="22666"/>
    <lineage>
        <taxon>Eukaryota</taxon>
        <taxon>Viridiplantae</taxon>
        <taxon>Streptophyta</taxon>
        <taxon>Embryophyta</taxon>
        <taxon>Tracheophyta</taxon>
        <taxon>Spermatophyta</taxon>
        <taxon>Magnoliopsida</taxon>
        <taxon>eudicotyledons</taxon>
        <taxon>Gunneridae</taxon>
        <taxon>Pentapetalae</taxon>
        <taxon>rosids</taxon>
        <taxon>malvids</taxon>
        <taxon>Myrtales</taxon>
        <taxon>Lythraceae</taxon>
        <taxon>Trapa</taxon>
    </lineage>
</organism>
<evidence type="ECO:0000256" key="2">
    <source>
        <dbReference type="ARBA" id="ARBA00022723"/>
    </source>
</evidence>
<dbReference type="InterPro" id="IPR023214">
    <property type="entry name" value="HAD_sf"/>
</dbReference>
<dbReference type="Gene3D" id="3.40.50.1000">
    <property type="entry name" value="HAD superfamily/HAD-like"/>
    <property type="match status" value="1"/>
</dbReference>
<dbReference type="Proteomes" id="UP001346149">
    <property type="component" value="Unassembled WGS sequence"/>
</dbReference>
<evidence type="ECO:0000256" key="4">
    <source>
        <dbReference type="ARBA" id="ARBA00022842"/>
    </source>
</evidence>
<name>A0AAN7QZ87_TRANT</name>
<keyword evidence="6" id="KW-1185">Reference proteome</keyword>
<dbReference type="Pfam" id="PF06888">
    <property type="entry name" value="Put_Phosphatase"/>
    <property type="match status" value="1"/>
</dbReference>
<evidence type="ECO:0000256" key="3">
    <source>
        <dbReference type="ARBA" id="ARBA00022801"/>
    </source>
</evidence>
<dbReference type="InterPro" id="IPR016965">
    <property type="entry name" value="Pase_PHOSPHO-typ"/>
</dbReference>
<sequence>MPITTYKLSTVSLLSMHHNRKISPSSRFVAVDSWYREGEETSVHMAGILVVFDFDKTIIDCDSDNWVVDELGFTDLFNQLLPTMPWNTLMDKIMEEIHSKGNTIGDIAEVLNCVPIHPRIVPAIRTAHALGCELRIVSDANLFFIETILRHLRIEECFSEINTNPGYVDGKGRLRISPYHDFHRAPHGCPLCPPNMCKGAVISRIQGQISNKKLIYIGDGSGDYCPSLKLGHGDYVMPRKGFPVWDLICKNPLLVKAEIHEWTDGEGLERTLLRLIDGIMSEEDNSDGSLVSAADCKFQTISMAANEAFPLVLPVPPNRFRALQPL</sequence>
<protein>
    <submittedName>
        <fullName evidence="5">Uncharacterized protein</fullName>
    </submittedName>
</protein>
<keyword evidence="4" id="KW-0460">Magnesium</keyword>
<dbReference type="PANTHER" id="PTHR20889:SF12">
    <property type="entry name" value="LP01149P"/>
    <property type="match status" value="1"/>
</dbReference>
<dbReference type="NCBIfam" id="TIGR01488">
    <property type="entry name" value="HAD-SF-IB"/>
    <property type="match status" value="1"/>
</dbReference>
<proteinExistence type="predicted"/>
<dbReference type="PANTHER" id="PTHR20889">
    <property type="entry name" value="PHOSPHATASE, ORPHAN 1, 2"/>
    <property type="match status" value="1"/>
</dbReference>
<evidence type="ECO:0000256" key="1">
    <source>
        <dbReference type="ARBA" id="ARBA00001946"/>
    </source>
</evidence>
<dbReference type="GO" id="GO:0016791">
    <property type="term" value="F:phosphatase activity"/>
    <property type="evidence" value="ECO:0007669"/>
    <property type="project" value="InterPro"/>
</dbReference>
<evidence type="ECO:0000313" key="6">
    <source>
        <dbReference type="Proteomes" id="UP001346149"/>
    </source>
</evidence>
<gene>
    <name evidence="5" type="ORF">SAY86_002093</name>
</gene>
<dbReference type="NCBIfam" id="TIGR01489">
    <property type="entry name" value="DKMTPPase-SF"/>
    <property type="match status" value="1"/>
</dbReference>
<comment type="caution">
    <text evidence="5">The sequence shown here is derived from an EMBL/GenBank/DDBJ whole genome shotgun (WGS) entry which is preliminary data.</text>
</comment>
<comment type="cofactor">
    <cofactor evidence="1">
        <name>Mg(2+)</name>
        <dbReference type="ChEBI" id="CHEBI:18420"/>
    </cofactor>
</comment>
<dbReference type="AlphaFoldDB" id="A0AAN7QZ87"/>
<keyword evidence="2" id="KW-0479">Metal-binding</keyword>